<sequence>ASLTEMGFSFRCARWYKYGRNATKNYSAFEIPKLFLVSKTEHWHIRVQRAEMTRALQAQQPGAALLSCYGHARTFCASSYAACSRVMPVFSCLTSPSSGDDFKEAAPSLLKERLSFIHETGFWNTTDPNHQSAMLSNIERDIDKLEHVLIGSEEGIYGSDSYTDAMWETHRKFDTLQEEIHRLQTLLDSKESSLKFSLHEATVLRNHLQVAEAQASSLRLFKESHDSKHIEELSSLERLPSQSLEIIYNHLTVNEAMNKSMEKVGKAWESIARLYTSSVASKLIEILQREASLYFQSIIIFTEELAKAEAQVSSLHQKLINTEGSLEKERKSLRAARDGLDELDCALGNEESKVDDLFKEVSSLKAQLEQKETTVQSLKNEALKNKGLQETARKHLTAFHQSEEKVEQLTAQCNALVNQIKSKNSLLEDIRKEAFDKTEALRLATQIKQELNLCRHREVQLAQELERERLQKNELSHELMENSRAVKAEQALRQAEKDIMDLNRELAFLRNGIKSKDDAIRMMQQKIDGNIQILQSASNDREAMRKMKAYIHSLESKLSEFI</sequence>
<evidence type="ECO:0000313" key="2">
    <source>
        <dbReference type="EMBL" id="KAI5071813.1"/>
    </source>
</evidence>
<accession>A0A9D4ZDT8</accession>
<evidence type="ECO:0000313" key="3">
    <source>
        <dbReference type="Proteomes" id="UP000886520"/>
    </source>
</evidence>
<dbReference type="OrthoDB" id="1933448at2759"/>
<feature type="non-terminal residue" evidence="2">
    <location>
        <position position="562"/>
    </location>
</feature>
<organism evidence="2 3">
    <name type="scientific">Adiantum capillus-veneris</name>
    <name type="common">Maidenhair fern</name>
    <dbReference type="NCBI Taxonomy" id="13818"/>
    <lineage>
        <taxon>Eukaryota</taxon>
        <taxon>Viridiplantae</taxon>
        <taxon>Streptophyta</taxon>
        <taxon>Embryophyta</taxon>
        <taxon>Tracheophyta</taxon>
        <taxon>Polypodiopsida</taxon>
        <taxon>Polypodiidae</taxon>
        <taxon>Polypodiales</taxon>
        <taxon>Pteridineae</taxon>
        <taxon>Pteridaceae</taxon>
        <taxon>Vittarioideae</taxon>
        <taxon>Adiantum</taxon>
    </lineage>
</organism>
<evidence type="ECO:0000256" key="1">
    <source>
        <dbReference type="SAM" id="Coils"/>
    </source>
</evidence>
<feature type="coiled-coil region" evidence="1">
    <location>
        <begin position="347"/>
        <end position="433"/>
    </location>
</feature>
<gene>
    <name evidence="2" type="ORF">GOP47_0014064</name>
</gene>
<keyword evidence="1" id="KW-0175">Coiled coil</keyword>
<proteinExistence type="predicted"/>
<reference evidence="2" key="1">
    <citation type="submission" date="2021-01" db="EMBL/GenBank/DDBJ databases">
        <title>Adiantum capillus-veneris genome.</title>
        <authorList>
            <person name="Fang Y."/>
            <person name="Liao Q."/>
        </authorList>
    </citation>
    <scope>NUCLEOTIDE SEQUENCE</scope>
    <source>
        <strain evidence="2">H3</strain>
        <tissue evidence="2">Leaf</tissue>
    </source>
</reference>
<dbReference type="Proteomes" id="UP000886520">
    <property type="component" value="Chromosome 13"/>
</dbReference>
<protein>
    <submittedName>
        <fullName evidence="2">Uncharacterized protein</fullName>
    </submittedName>
</protein>
<name>A0A9D4ZDT8_ADICA</name>
<dbReference type="EMBL" id="JABFUD020000013">
    <property type="protein sequence ID" value="KAI5071813.1"/>
    <property type="molecule type" value="Genomic_DNA"/>
</dbReference>
<keyword evidence="3" id="KW-1185">Reference proteome</keyword>
<dbReference type="AlphaFoldDB" id="A0A9D4ZDT8"/>
<comment type="caution">
    <text evidence="2">The sequence shown here is derived from an EMBL/GenBank/DDBJ whole genome shotgun (WGS) entry which is preliminary data.</text>
</comment>
<feature type="coiled-coil region" evidence="1">
    <location>
        <begin position="458"/>
        <end position="512"/>
    </location>
</feature>